<evidence type="ECO:0000256" key="2">
    <source>
        <dbReference type="ARBA" id="ARBA00023235"/>
    </source>
</evidence>
<dbReference type="EMBL" id="AUZJ01000009">
    <property type="protein sequence ID" value="ERF61643.1"/>
    <property type="molecule type" value="Genomic_DNA"/>
</dbReference>
<keyword evidence="2 3" id="KW-0413">Isomerase</keyword>
<evidence type="ECO:0000313" key="5">
    <source>
        <dbReference type="Proteomes" id="UP000016412"/>
    </source>
</evidence>
<gene>
    <name evidence="4" type="ORF">HMPREF0860_0070</name>
    <name evidence="3" type="ORF">HMPREF1325_2318</name>
</gene>
<dbReference type="RefSeq" id="WP_021329519.1">
    <property type="nucleotide sequence ID" value="NZ_AUZJ01000009.1"/>
</dbReference>
<dbReference type="InterPro" id="IPR012341">
    <property type="entry name" value="6hp_glycosidase-like_sf"/>
</dbReference>
<dbReference type="Proteomes" id="UP000016412">
    <property type="component" value="Unassembled WGS sequence"/>
</dbReference>
<comment type="similarity">
    <text evidence="1">Belongs to the N-acylglucosamine 2-epimerase family.</text>
</comment>
<dbReference type="SUPFAM" id="SSF48208">
    <property type="entry name" value="Six-hairpin glycosidases"/>
    <property type="match status" value="1"/>
</dbReference>
<comment type="caution">
    <text evidence="3">The sequence shown here is derived from an EMBL/GenBank/DDBJ whole genome shotgun (WGS) entry which is preliminary data.</text>
</comment>
<dbReference type="Proteomes" id="UP000016646">
    <property type="component" value="Unassembled WGS sequence"/>
</dbReference>
<sequence length="421" mass="49298">MKSAAEYKKDLSEFLRDKLIPFWLERSVDTQYGGYLTSFDENGELFGDLEKNIVTQSRMVWGFSHLIPFAREEDKASMKEAAAQGVRFLIERFWDPGFGGFYWLLHRDATIKDPAKLTYGQGFAIYALAEYYMMSKDRKALDYAVKGFNCLQKYAVDTFRGGYYENIERDWKLSPVGNYAGDRKSLDIHMHLLETYTILYAASKEYIHGRKLREVYDLIVRYMVNTEKGYGYNQFDFEFNKLPAINIQRTWNAERETGEKLEAPTDTTSYGHNVELSWLSDFALRTLHERTPDDNELIRKLLDHTLNHGYDNEFGGVYRDGIADKKVLIFDKEWWQNFESMTGFLNGYVLFGDEKYFRAFAETWEFIDNYFLNKKFGESRQLLSRSGAPLISNLGNSWKGIYHTGRALAECITRLDYCMQR</sequence>
<dbReference type="InterPro" id="IPR010819">
    <property type="entry name" value="AGE/CE"/>
</dbReference>
<dbReference type="PATRIC" id="fig|1125725.3.peg.382"/>
<dbReference type="Pfam" id="PF07221">
    <property type="entry name" value="GlcNAc_2-epim"/>
    <property type="match status" value="1"/>
</dbReference>
<evidence type="ECO:0000256" key="1">
    <source>
        <dbReference type="ARBA" id="ARBA00008558"/>
    </source>
</evidence>
<name>U1FP63_TRESO</name>
<dbReference type="Gene3D" id="1.50.10.10">
    <property type="match status" value="1"/>
</dbReference>
<keyword evidence="6" id="KW-1185">Reference proteome</keyword>
<dbReference type="InterPro" id="IPR008928">
    <property type="entry name" value="6-hairpin_glycosidase_sf"/>
</dbReference>
<organism evidence="3 5">
    <name type="scientific">Treponema socranskii subsp. socranskii VPI DR56BR1116 = ATCC 35536</name>
    <dbReference type="NCBI Taxonomy" id="1125725"/>
    <lineage>
        <taxon>Bacteria</taxon>
        <taxon>Pseudomonadati</taxon>
        <taxon>Spirochaetota</taxon>
        <taxon>Spirochaetia</taxon>
        <taxon>Spirochaetales</taxon>
        <taxon>Treponemataceae</taxon>
        <taxon>Treponema</taxon>
    </lineage>
</organism>
<reference evidence="5 6" key="1">
    <citation type="submission" date="2013-08" db="EMBL/GenBank/DDBJ databases">
        <authorList>
            <person name="Durkin A.S."/>
            <person name="Haft D.R."/>
            <person name="McCorrison J."/>
            <person name="Torralba M."/>
            <person name="Gillis M."/>
            <person name="Haft D.H."/>
            <person name="Methe B."/>
            <person name="Sutton G."/>
            <person name="Nelson K.E."/>
        </authorList>
    </citation>
    <scope>NUCLEOTIDE SEQUENCE [LARGE SCALE GENOMIC DNA]</scope>
    <source>
        <strain evidence="4 6">ATCC 35536</strain>
        <strain evidence="3 5">VPI DR56BR1116</strain>
    </source>
</reference>
<protein>
    <submittedName>
        <fullName evidence="3">N-acylglucosamine 2-epimerase</fullName>
        <ecNumber evidence="3">5.1.3.8</ecNumber>
    </submittedName>
</protein>
<evidence type="ECO:0000313" key="4">
    <source>
        <dbReference type="EMBL" id="ERK02692.1"/>
    </source>
</evidence>
<dbReference type="OrthoDB" id="5141876at2"/>
<dbReference type="GO" id="GO:0050121">
    <property type="term" value="F:N-acylglucosamine 2-epimerase activity"/>
    <property type="evidence" value="ECO:0007669"/>
    <property type="project" value="UniProtKB-EC"/>
</dbReference>
<dbReference type="PANTHER" id="PTHR15108">
    <property type="entry name" value="N-ACYLGLUCOSAMINE-2-EPIMERASE"/>
    <property type="match status" value="1"/>
</dbReference>
<evidence type="ECO:0000313" key="6">
    <source>
        <dbReference type="Proteomes" id="UP000016646"/>
    </source>
</evidence>
<proteinExistence type="inferred from homology"/>
<dbReference type="STRING" id="1125725.HMPREF1325_2318"/>
<dbReference type="AlphaFoldDB" id="U1FP63"/>
<dbReference type="EC" id="5.1.3.8" evidence="3"/>
<dbReference type="EMBL" id="AVQI01000050">
    <property type="protein sequence ID" value="ERK02692.1"/>
    <property type="molecule type" value="Genomic_DNA"/>
</dbReference>
<accession>U1FP63</accession>
<dbReference type="GO" id="GO:0005975">
    <property type="term" value="P:carbohydrate metabolic process"/>
    <property type="evidence" value="ECO:0007669"/>
    <property type="project" value="InterPro"/>
</dbReference>
<dbReference type="eggNOG" id="COG2942">
    <property type="taxonomic scope" value="Bacteria"/>
</dbReference>
<evidence type="ECO:0000313" key="3">
    <source>
        <dbReference type="EMBL" id="ERF61643.1"/>
    </source>
</evidence>